<proteinExistence type="predicted"/>
<organism evidence="3 4">
    <name type="scientific">Sediminibacterium roseum</name>
    <dbReference type="NCBI Taxonomy" id="1978412"/>
    <lineage>
        <taxon>Bacteria</taxon>
        <taxon>Pseudomonadati</taxon>
        <taxon>Bacteroidota</taxon>
        <taxon>Chitinophagia</taxon>
        <taxon>Chitinophagales</taxon>
        <taxon>Chitinophagaceae</taxon>
        <taxon>Sediminibacterium</taxon>
    </lineage>
</organism>
<dbReference type="PANTHER" id="PTHR34136:SF1">
    <property type="entry name" value="UDP-N-ACETYL-D-MANNOSAMINURONIC ACID TRANSFERASE"/>
    <property type="match status" value="1"/>
</dbReference>
<keyword evidence="1" id="KW-0328">Glycosyltransferase</keyword>
<dbReference type="PANTHER" id="PTHR34136">
    <property type="match status" value="1"/>
</dbReference>
<reference evidence="3 4" key="1">
    <citation type="submission" date="2020-01" db="EMBL/GenBank/DDBJ databases">
        <title>Genome analysis.</title>
        <authorList>
            <person name="Wu S."/>
            <person name="Wang G."/>
        </authorList>
    </citation>
    <scope>NUCLEOTIDE SEQUENCE [LARGE SCALE GENOMIC DNA]</scope>
    <source>
        <strain evidence="3 4">SYL130</strain>
    </source>
</reference>
<dbReference type="InterPro" id="IPR004629">
    <property type="entry name" value="WecG_TagA_CpsF"/>
</dbReference>
<dbReference type="NCBIfam" id="TIGR00696">
    <property type="entry name" value="wecG_tagA_cpsF"/>
    <property type="match status" value="1"/>
</dbReference>
<sequence length="257" mass="29785">MVFVLNVPFYDRDIPSAVAQILSEMRSGASRAQNFRISATGAHGLIEARKSPAFNAVIQDFYINLPDGMPVVWVGRLRGHKQMRRCYGPDFFKELIVATANTPINHFFCGGKEGVAEELQAFCRTRLRNEHITGTYSPPFRSMTDQEMEELGRRISKAGADIIWIGLSTPKQEAFAHRLAGYVKAHYIITVGAAFDFHTGRIKQAPRWMQSIGMEWFFRLLTEPRRLYRRYFEIVPKFIFLNIKEFFYFYLSKRHIK</sequence>
<evidence type="ECO:0000313" key="4">
    <source>
        <dbReference type="Proteomes" id="UP000753802"/>
    </source>
</evidence>
<comment type="caution">
    <text evidence="3">The sequence shown here is derived from an EMBL/GenBank/DDBJ whole genome shotgun (WGS) entry which is preliminary data.</text>
</comment>
<dbReference type="EMBL" id="JAACJS010000002">
    <property type="protein sequence ID" value="NCI49122.1"/>
    <property type="molecule type" value="Genomic_DNA"/>
</dbReference>
<dbReference type="RefSeq" id="WP_161817419.1">
    <property type="nucleotide sequence ID" value="NZ_JAACJS010000002.1"/>
</dbReference>
<evidence type="ECO:0000313" key="3">
    <source>
        <dbReference type="EMBL" id="NCI49122.1"/>
    </source>
</evidence>
<gene>
    <name evidence="3" type="ORF">GWC95_04255</name>
</gene>
<dbReference type="Pfam" id="PF03808">
    <property type="entry name" value="Glyco_tran_WecG"/>
    <property type="match status" value="1"/>
</dbReference>
<name>A0ABW9ZTN9_9BACT</name>
<protein>
    <submittedName>
        <fullName evidence="3">WecB/TagA/CpsF family glycosyltransferase</fullName>
    </submittedName>
</protein>
<evidence type="ECO:0000256" key="2">
    <source>
        <dbReference type="ARBA" id="ARBA00022679"/>
    </source>
</evidence>
<accession>A0ABW9ZTN9</accession>
<evidence type="ECO:0000256" key="1">
    <source>
        <dbReference type="ARBA" id="ARBA00022676"/>
    </source>
</evidence>
<keyword evidence="2" id="KW-0808">Transferase</keyword>
<dbReference type="Proteomes" id="UP000753802">
    <property type="component" value="Unassembled WGS sequence"/>
</dbReference>
<keyword evidence="4" id="KW-1185">Reference proteome</keyword>
<dbReference type="CDD" id="cd06533">
    <property type="entry name" value="Glyco_transf_WecG_TagA"/>
    <property type="match status" value="1"/>
</dbReference>